<feature type="domain" description="DUF4178" evidence="2">
    <location>
        <begin position="276"/>
        <end position="407"/>
    </location>
</feature>
<evidence type="ECO:0000313" key="4">
    <source>
        <dbReference type="Proteomes" id="UP000237839"/>
    </source>
</evidence>
<dbReference type="Pfam" id="PF13785">
    <property type="entry name" value="DUF4178"/>
    <property type="match status" value="2"/>
</dbReference>
<evidence type="ECO:0000313" key="3">
    <source>
        <dbReference type="EMBL" id="PRC94693.1"/>
    </source>
</evidence>
<dbReference type="OrthoDB" id="228033at2"/>
<protein>
    <recommendedName>
        <fullName evidence="2">DUF4178 domain-containing protein</fullName>
    </recommendedName>
</protein>
<comment type="caution">
    <text evidence="3">The sequence shown here is derived from an EMBL/GenBank/DDBJ whole genome shotgun (WGS) entry which is preliminary data.</text>
</comment>
<keyword evidence="4" id="KW-1185">Reference proteome</keyword>
<keyword evidence="1" id="KW-0812">Transmembrane</keyword>
<dbReference type="AlphaFoldDB" id="A0A2S9H438"/>
<dbReference type="Proteomes" id="UP000237839">
    <property type="component" value="Unassembled WGS sequence"/>
</dbReference>
<accession>A0A2S9H438</accession>
<feature type="transmembrane region" description="Helical" evidence="1">
    <location>
        <begin position="437"/>
        <end position="468"/>
    </location>
</feature>
<keyword evidence="1" id="KW-1133">Transmembrane helix</keyword>
<name>A0A2S9H438_9BURK</name>
<sequence length="482" mass="53032">MQIVPCPNCGAQIEFRSHASVLAVCEYCKTTVLKDAESVKNLGKMSDVLEDYSPIQIGTTGTFGGNAFTIIGRIQLRYSDGMWNEWYALFDNGKTAWLGDASGQYTLTTEIHANAQLPEFTALIPSHSYLINGQNYIAADVRTADCIGGQGELPFKIGQGWQAHVADLRSGRNFLTLDYSDSNQPQVYTGQAVSLDELKCQLLRDDDQVRTSAGKFKGKIEILACPHCGSSTQFLPGITTTIVCPSCHSQVDTSGPVSQILAAGERVEHVHTTLKLGAQATISGRQFQLIGLMQCSDNENTVWTEYLLHSPKAGFLWLIETTEGWARAIVLDEWPVWMQEDAAVLGKVPFHKLYRYPATVLFAAGAFNWRVGIGYRTEVVEFQGGQNKLAVEMTSSEITWSQSSPVSADQIRAWFGDAVVVNKTSTDENIKALSTKFIGLILALNLIPLLLSINTWIYVLIGGLAIYLPAKYLNSYFEEGNE</sequence>
<feature type="domain" description="DUF4178" evidence="2">
    <location>
        <begin position="56"/>
        <end position="194"/>
    </location>
</feature>
<evidence type="ECO:0000259" key="2">
    <source>
        <dbReference type="Pfam" id="PF13785"/>
    </source>
</evidence>
<evidence type="ECO:0000256" key="1">
    <source>
        <dbReference type="SAM" id="Phobius"/>
    </source>
</evidence>
<keyword evidence="1" id="KW-0472">Membrane</keyword>
<dbReference type="InterPro" id="IPR025235">
    <property type="entry name" value="DUF4178"/>
</dbReference>
<gene>
    <name evidence="3" type="ORF">S2091_0696</name>
</gene>
<dbReference type="RefSeq" id="WP_105530405.1">
    <property type="nucleotide sequence ID" value="NZ_PUGF01000002.1"/>
</dbReference>
<proteinExistence type="predicted"/>
<reference evidence="3 4" key="1">
    <citation type="submission" date="2018-02" db="EMBL/GenBank/DDBJ databases">
        <title>Solimicrobium silvestre gen. nov., sp. nov., isolated from alpine forest soil.</title>
        <authorList>
            <person name="Margesin R."/>
            <person name="Albuquerque L."/>
            <person name="Zhang D.-C."/>
            <person name="Froufe H.J.C."/>
            <person name="Severino R."/>
            <person name="Roxo I."/>
            <person name="Egas C."/>
            <person name="Da Costa M.S."/>
        </authorList>
    </citation>
    <scope>NUCLEOTIDE SEQUENCE [LARGE SCALE GENOMIC DNA]</scope>
    <source>
        <strain evidence="3 4">S20-91</strain>
    </source>
</reference>
<organism evidence="3 4">
    <name type="scientific">Solimicrobium silvestre</name>
    <dbReference type="NCBI Taxonomy" id="2099400"/>
    <lineage>
        <taxon>Bacteria</taxon>
        <taxon>Pseudomonadati</taxon>
        <taxon>Pseudomonadota</taxon>
        <taxon>Betaproteobacteria</taxon>
        <taxon>Burkholderiales</taxon>
        <taxon>Oxalobacteraceae</taxon>
        <taxon>Solimicrobium</taxon>
    </lineage>
</organism>
<dbReference type="EMBL" id="PUGF01000002">
    <property type="protein sequence ID" value="PRC94693.1"/>
    <property type="molecule type" value="Genomic_DNA"/>
</dbReference>